<reference evidence="2 3" key="1">
    <citation type="submission" date="2020-08" db="EMBL/GenBank/DDBJ databases">
        <title>Genomic Encyclopedia of Type Strains, Phase IV (KMG-IV): sequencing the most valuable type-strain genomes for metagenomic binning, comparative biology and taxonomic classification.</title>
        <authorList>
            <person name="Goeker M."/>
        </authorList>
    </citation>
    <scope>NUCLEOTIDE SEQUENCE [LARGE SCALE GENOMIC DNA]</scope>
    <source>
        <strain evidence="2 3">DSM 17498</strain>
    </source>
</reference>
<evidence type="ECO:0000313" key="2">
    <source>
        <dbReference type="EMBL" id="MBB5053062.1"/>
    </source>
</evidence>
<comment type="caution">
    <text evidence="2">The sequence shown here is derived from an EMBL/GenBank/DDBJ whole genome shotgun (WGS) entry which is preliminary data.</text>
</comment>
<evidence type="ECO:0000313" key="3">
    <source>
        <dbReference type="Proteomes" id="UP000521227"/>
    </source>
</evidence>
<accession>A0A840N2C8</accession>
<dbReference type="AlphaFoldDB" id="A0A840N2C8"/>
<organism evidence="2 3">
    <name type="scientific">Afipia massiliensis</name>
    <dbReference type="NCBI Taxonomy" id="211460"/>
    <lineage>
        <taxon>Bacteria</taxon>
        <taxon>Pseudomonadati</taxon>
        <taxon>Pseudomonadota</taxon>
        <taxon>Alphaproteobacteria</taxon>
        <taxon>Hyphomicrobiales</taxon>
        <taxon>Nitrobacteraceae</taxon>
        <taxon>Afipia</taxon>
    </lineage>
</organism>
<proteinExistence type="predicted"/>
<gene>
    <name evidence="2" type="ORF">HNQ36_003053</name>
</gene>
<dbReference type="EMBL" id="JACHIJ010000004">
    <property type="protein sequence ID" value="MBB5053062.1"/>
    <property type="molecule type" value="Genomic_DNA"/>
</dbReference>
<feature type="region of interest" description="Disordered" evidence="1">
    <location>
        <begin position="10"/>
        <end position="37"/>
    </location>
</feature>
<protein>
    <submittedName>
        <fullName evidence="2">Uncharacterized protein</fullName>
    </submittedName>
</protein>
<evidence type="ECO:0000256" key="1">
    <source>
        <dbReference type="SAM" id="MobiDB-lite"/>
    </source>
</evidence>
<sequence length="37" mass="4306">MIEWYWRRGHTPALSQSSRIERAASGGFPRSNENNDQ</sequence>
<dbReference type="Proteomes" id="UP000521227">
    <property type="component" value="Unassembled WGS sequence"/>
</dbReference>
<name>A0A840N2C8_9BRAD</name>